<dbReference type="PANTHER" id="PTHR43802">
    <property type="entry name" value="ENOYL-COA HYDRATASE"/>
    <property type="match status" value="1"/>
</dbReference>
<keyword evidence="4" id="KW-1185">Reference proteome</keyword>
<dbReference type="InterPro" id="IPR001753">
    <property type="entry name" value="Enoyl-CoA_hydra/iso"/>
</dbReference>
<dbReference type="InterPro" id="IPR018376">
    <property type="entry name" value="Enoyl-CoA_hyd/isom_CS"/>
</dbReference>
<evidence type="ECO:0000256" key="1">
    <source>
        <dbReference type="ARBA" id="ARBA00005254"/>
    </source>
</evidence>
<name>A0A6B3SYF6_9BURK</name>
<comment type="similarity">
    <text evidence="1 2">Belongs to the enoyl-CoA hydratase/isomerase family.</text>
</comment>
<comment type="caution">
    <text evidence="3">The sequence shown here is derived from an EMBL/GenBank/DDBJ whole genome shotgun (WGS) entry which is preliminary data.</text>
</comment>
<evidence type="ECO:0000313" key="4">
    <source>
        <dbReference type="Proteomes" id="UP000482155"/>
    </source>
</evidence>
<gene>
    <name evidence="3" type="ORF">G3574_21860</name>
</gene>
<dbReference type="InterPro" id="IPR029045">
    <property type="entry name" value="ClpP/crotonase-like_dom_sf"/>
</dbReference>
<dbReference type="SUPFAM" id="SSF52096">
    <property type="entry name" value="ClpP/crotonase"/>
    <property type="match status" value="1"/>
</dbReference>
<dbReference type="Gene3D" id="3.90.226.10">
    <property type="entry name" value="2-enoyl-CoA Hydratase, Chain A, domain 1"/>
    <property type="match status" value="1"/>
</dbReference>
<dbReference type="RefSeq" id="WP_163967664.1">
    <property type="nucleotide sequence ID" value="NZ_JAAIVB010000074.1"/>
</dbReference>
<dbReference type="Proteomes" id="UP000482155">
    <property type="component" value="Unassembled WGS sequence"/>
</dbReference>
<proteinExistence type="inferred from homology"/>
<reference evidence="3 4" key="1">
    <citation type="submission" date="2020-02" db="EMBL/GenBank/DDBJ databases">
        <authorList>
            <person name="Kim M.K."/>
        </authorList>
    </citation>
    <scope>NUCLEOTIDE SEQUENCE [LARGE SCALE GENOMIC DNA]</scope>
    <source>
        <strain evidence="3 4">17J57-3</strain>
    </source>
</reference>
<dbReference type="InterPro" id="IPR014748">
    <property type="entry name" value="Enoyl-CoA_hydra_C"/>
</dbReference>
<dbReference type="AlphaFoldDB" id="A0A6B3SYF6"/>
<evidence type="ECO:0000256" key="2">
    <source>
        <dbReference type="RuleBase" id="RU003707"/>
    </source>
</evidence>
<dbReference type="GO" id="GO:0003824">
    <property type="term" value="F:catalytic activity"/>
    <property type="evidence" value="ECO:0007669"/>
    <property type="project" value="InterPro"/>
</dbReference>
<dbReference type="PANTHER" id="PTHR43802:SF1">
    <property type="entry name" value="IP11341P-RELATED"/>
    <property type="match status" value="1"/>
</dbReference>
<evidence type="ECO:0000313" key="3">
    <source>
        <dbReference type="EMBL" id="NEX63732.1"/>
    </source>
</evidence>
<dbReference type="PROSITE" id="PS00166">
    <property type="entry name" value="ENOYL_COA_HYDRATASE"/>
    <property type="match status" value="1"/>
</dbReference>
<dbReference type="CDD" id="cd06558">
    <property type="entry name" value="crotonase-like"/>
    <property type="match status" value="1"/>
</dbReference>
<dbReference type="Gene3D" id="1.10.12.10">
    <property type="entry name" value="Lyase 2-enoyl-coa Hydratase, Chain A, domain 2"/>
    <property type="match status" value="1"/>
</dbReference>
<dbReference type="NCBIfam" id="NF006100">
    <property type="entry name" value="PRK08252.1"/>
    <property type="match status" value="1"/>
</dbReference>
<dbReference type="EMBL" id="JAAIVB010000074">
    <property type="protein sequence ID" value="NEX63732.1"/>
    <property type="molecule type" value="Genomic_DNA"/>
</dbReference>
<accession>A0A6B3SYF6</accession>
<protein>
    <submittedName>
        <fullName evidence="3">Crotonase/enoyl-CoA hydratase family protein</fullName>
    </submittedName>
</protein>
<dbReference type="Pfam" id="PF00378">
    <property type="entry name" value="ECH_1"/>
    <property type="match status" value="1"/>
</dbReference>
<sequence length="254" mass="26367">MADEILARAEGAVLILTLNRPEARNAVNGALAHALAEALARYDADPALRMAVLTGAGGSFCAGMDLKAFARGEHPWVPGAGFAGIAERPPTKPIIAAVEGYAVAGGFEIALSCDLIVAADNARFALPEVKRGLVAAAGGLLRLPRRLPYHLAMELALTGDTIDAPRAASLGLVNRIAAPGDALATALRLATAIAENAPLAVAASKRLIAESVSWPVETMFRQQAAIADPVVKSEDAQEGARAFAEKRPAVWRGR</sequence>
<organism evidence="3 4">
    <name type="scientific">Noviherbaspirillum galbum</name>
    <dbReference type="NCBI Taxonomy" id="2709383"/>
    <lineage>
        <taxon>Bacteria</taxon>
        <taxon>Pseudomonadati</taxon>
        <taxon>Pseudomonadota</taxon>
        <taxon>Betaproteobacteria</taxon>
        <taxon>Burkholderiales</taxon>
        <taxon>Oxalobacteraceae</taxon>
        <taxon>Noviherbaspirillum</taxon>
    </lineage>
</organism>